<protein>
    <recommendedName>
        <fullName evidence="1">ATP-dependent DNA helicase</fullName>
        <ecNumber evidence="1">5.6.2.3</ecNumber>
    </recommendedName>
</protein>
<keyword evidence="1" id="KW-0347">Helicase</keyword>
<keyword evidence="1" id="KW-0547">Nucleotide-binding</keyword>
<gene>
    <name evidence="4" type="primary">LOC107494716</name>
</gene>
<proteinExistence type="inferred from homology"/>
<keyword evidence="3" id="KW-1185">Reference proteome</keyword>
<dbReference type="GO" id="GO:0006310">
    <property type="term" value="P:DNA recombination"/>
    <property type="evidence" value="ECO:0007669"/>
    <property type="project" value="UniProtKB-KW"/>
</dbReference>
<accession>A0A6P4DYU0</accession>
<dbReference type="AlphaFoldDB" id="A0A6P4DYU0"/>
<evidence type="ECO:0000313" key="3">
    <source>
        <dbReference type="Proteomes" id="UP000515211"/>
    </source>
</evidence>
<dbReference type="Gene3D" id="3.40.50.300">
    <property type="entry name" value="P-loop containing nucleotide triphosphate hydrolases"/>
    <property type="match status" value="1"/>
</dbReference>
<reference evidence="4" key="2">
    <citation type="submission" date="2025-08" db="UniProtKB">
        <authorList>
            <consortium name="RefSeq"/>
        </authorList>
    </citation>
    <scope>IDENTIFICATION</scope>
    <source>
        <tissue evidence="4">Whole plant</tissue>
    </source>
</reference>
<feature type="domain" description="DNA helicase Pif1-like DEAD-box helicase" evidence="2">
    <location>
        <begin position="239"/>
        <end position="425"/>
    </location>
</feature>
<evidence type="ECO:0000259" key="2">
    <source>
        <dbReference type="Pfam" id="PF05970"/>
    </source>
</evidence>
<keyword evidence="1" id="KW-0233">DNA recombination</keyword>
<dbReference type="PANTHER" id="PTHR10492:SF74">
    <property type="entry name" value="ATP-DEPENDENT DNA HELICASE"/>
    <property type="match status" value="1"/>
</dbReference>
<dbReference type="GO" id="GO:0000723">
    <property type="term" value="P:telomere maintenance"/>
    <property type="evidence" value="ECO:0007669"/>
    <property type="project" value="InterPro"/>
</dbReference>
<dbReference type="GO" id="GO:0016787">
    <property type="term" value="F:hydrolase activity"/>
    <property type="evidence" value="ECO:0007669"/>
    <property type="project" value="UniProtKB-KW"/>
</dbReference>
<comment type="similarity">
    <text evidence="1">Belongs to the helicase family.</text>
</comment>
<keyword evidence="1" id="KW-0067">ATP-binding</keyword>
<dbReference type="GO" id="GO:0006281">
    <property type="term" value="P:DNA repair"/>
    <property type="evidence" value="ECO:0007669"/>
    <property type="project" value="UniProtKB-KW"/>
</dbReference>
<dbReference type="EC" id="5.6.2.3" evidence="1"/>
<name>A0A6P4DYU0_ARADU</name>
<dbReference type="Proteomes" id="UP000515211">
    <property type="component" value="Chromosome 6"/>
</dbReference>
<evidence type="ECO:0000256" key="1">
    <source>
        <dbReference type="RuleBase" id="RU363044"/>
    </source>
</evidence>
<dbReference type="GO" id="GO:0005524">
    <property type="term" value="F:ATP binding"/>
    <property type="evidence" value="ECO:0007669"/>
    <property type="project" value="UniProtKB-KW"/>
</dbReference>
<reference evidence="3" key="1">
    <citation type="journal article" date="2016" name="Nat. Genet.">
        <title>The genome sequences of Arachis duranensis and Arachis ipaensis, the diploid ancestors of cultivated peanut.</title>
        <authorList>
            <person name="Bertioli D.J."/>
            <person name="Cannon S.B."/>
            <person name="Froenicke L."/>
            <person name="Huang G."/>
            <person name="Farmer A.D."/>
            <person name="Cannon E.K."/>
            <person name="Liu X."/>
            <person name="Gao D."/>
            <person name="Clevenger J."/>
            <person name="Dash S."/>
            <person name="Ren L."/>
            <person name="Moretzsohn M.C."/>
            <person name="Shirasawa K."/>
            <person name="Huang W."/>
            <person name="Vidigal B."/>
            <person name="Abernathy B."/>
            <person name="Chu Y."/>
            <person name="Niederhuth C.E."/>
            <person name="Umale P."/>
            <person name="Araujo A.C."/>
            <person name="Kozik A."/>
            <person name="Kim K.D."/>
            <person name="Burow M.D."/>
            <person name="Varshney R.K."/>
            <person name="Wang X."/>
            <person name="Zhang X."/>
            <person name="Barkley N."/>
            <person name="Guimaraes P.M."/>
            <person name="Isobe S."/>
            <person name="Guo B."/>
            <person name="Liao B."/>
            <person name="Stalker H.T."/>
            <person name="Schmitz R.J."/>
            <person name="Scheffler B.E."/>
            <person name="Leal-Bertioli S.C."/>
            <person name="Xun X."/>
            <person name="Jackson S.A."/>
            <person name="Michelmore R."/>
            <person name="Ozias-Akins P."/>
        </authorList>
    </citation>
    <scope>NUCLEOTIDE SEQUENCE [LARGE SCALE GENOMIC DNA]</scope>
    <source>
        <strain evidence="3">cv. V14167</strain>
    </source>
</reference>
<evidence type="ECO:0000313" key="4">
    <source>
        <dbReference type="RefSeq" id="XP_015971238.1"/>
    </source>
</evidence>
<dbReference type="GO" id="GO:0043139">
    <property type="term" value="F:5'-3' DNA helicase activity"/>
    <property type="evidence" value="ECO:0007669"/>
    <property type="project" value="UniProtKB-EC"/>
</dbReference>
<dbReference type="PANTHER" id="PTHR10492">
    <property type="match status" value="1"/>
</dbReference>
<dbReference type="GeneID" id="107494716"/>
<dbReference type="InterPro" id="IPR010285">
    <property type="entry name" value="DNA_helicase_pif1-like_DEAD"/>
</dbReference>
<keyword evidence="1" id="KW-0234">DNA repair</keyword>
<keyword evidence="1" id="KW-0227">DNA damage</keyword>
<dbReference type="RefSeq" id="XP_015971238.1">
    <property type="nucleotide sequence ID" value="XM_016115752.1"/>
</dbReference>
<dbReference type="KEGG" id="adu:107494716"/>
<keyword evidence="1" id="KW-0378">Hydrolase</keyword>
<dbReference type="InterPro" id="IPR027417">
    <property type="entry name" value="P-loop_NTPase"/>
</dbReference>
<organism evidence="3 4">
    <name type="scientific">Arachis duranensis</name>
    <name type="common">Wild peanut</name>
    <dbReference type="NCBI Taxonomy" id="130453"/>
    <lineage>
        <taxon>Eukaryota</taxon>
        <taxon>Viridiplantae</taxon>
        <taxon>Streptophyta</taxon>
        <taxon>Embryophyta</taxon>
        <taxon>Tracheophyta</taxon>
        <taxon>Spermatophyta</taxon>
        <taxon>Magnoliopsida</taxon>
        <taxon>eudicotyledons</taxon>
        <taxon>Gunneridae</taxon>
        <taxon>Pentapetalae</taxon>
        <taxon>rosids</taxon>
        <taxon>fabids</taxon>
        <taxon>Fabales</taxon>
        <taxon>Fabaceae</taxon>
        <taxon>Papilionoideae</taxon>
        <taxon>50 kb inversion clade</taxon>
        <taxon>dalbergioids sensu lato</taxon>
        <taxon>Dalbergieae</taxon>
        <taxon>Pterocarpus clade</taxon>
        <taxon>Arachis</taxon>
    </lineage>
</organism>
<comment type="catalytic activity">
    <reaction evidence="1">
        <text>ATP + H2O = ADP + phosphate + H(+)</text>
        <dbReference type="Rhea" id="RHEA:13065"/>
        <dbReference type="ChEBI" id="CHEBI:15377"/>
        <dbReference type="ChEBI" id="CHEBI:15378"/>
        <dbReference type="ChEBI" id="CHEBI:30616"/>
        <dbReference type="ChEBI" id="CHEBI:43474"/>
        <dbReference type="ChEBI" id="CHEBI:456216"/>
        <dbReference type="EC" id="5.6.2.3"/>
    </reaction>
</comment>
<dbReference type="Pfam" id="PF05970">
    <property type="entry name" value="PIF1"/>
    <property type="match status" value="1"/>
</dbReference>
<sequence>MRSDIYKGIQDAVVRVGTRASKAEYCNKSNAIKYLFKYVNKGPDRVAVGVTKEASSGEDAQRWPSVMRLTFYLPGEQNIIFKNDDDLEEIVKEEEGKCTMFLAWMEANKKFESGQILIYAEFPNQFVYDRKVRRGCTTYESIRTANGITYSSFQDACYSMGLLCDDREFITAINEKNLCLIEIEKILNSNARSLRDYQSMPYLEMSDVRLFQNKLIKEELAYGTNELTHTNLYTEQKMIHEQRLVFNEILNAVITDSGGFYFVYGHGGCSKTFIWNGLSSAIRSRGNIVLNVASSGIASLLLPGGRTTHSRFSIPITITDESTCNIKHGSLKAELLIQSNLIIWDEAPILNKMCFEALDRTPRDLMLVTDQHKTHQSFGSKVVVLGGDFRQILPVIPKGSRHDILTSTINSSHLWSFCKVLKLHMEASNAFFELR</sequence>
<dbReference type="SUPFAM" id="SSF52540">
    <property type="entry name" value="P-loop containing nucleoside triphosphate hydrolases"/>
    <property type="match status" value="1"/>
</dbReference>
<comment type="cofactor">
    <cofactor evidence="1">
        <name>Mg(2+)</name>
        <dbReference type="ChEBI" id="CHEBI:18420"/>
    </cofactor>
</comment>